<dbReference type="PANTHER" id="PTHR42770:SF11">
    <property type="entry name" value="INNER MEMBRANE TRANSPORT PROTEIN YBAT"/>
    <property type="match status" value="1"/>
</dbReference>
<evidence type="ECO:0000313" key="8">
    <source>
        <dbReference type="Proteomes" id="UP001597318"/>
    </source>
</evidence>
<keyword evidence="8" id="KW-1185">Reference proteome</keyword>
<evidence type="ECO:0000256" key="3">
    <source>
        <dbReference type="ARBA" id="ARBA00022692"/>
    </source>
</evidence>
<keyword evidence="5 6" id="KW-0472">Membrane</keyword>
<feature type="transmembrane region" description="Helical" evidence="6">
    <location>
        <begin position="325"/>
        <end position="342"/>
    </location>
</feature>
<keyword evidence="3 6" id="KW-0812">Transmembrane</keyword>
<gene>
    <name evidence="7" type="ORF">ACFSKK_02420</name>
</gene>
<dbReference type="InterPro" id="IPR002293">
    <property type="entry name" value="AA/rel_permease1"/>
</dbReference>
<dbReference type="PANTHER" id="PTHR42770">
    <property type="entry name" value="AMINO ACID TRANSPORTER-RELATED"/>
    <property type="match status" value="1"/>
</dbReference>
<feature type="transmembrane region" description="Helical" evidence="6">
    <location>
        <begin position="348"/>
        <end position="367"/>
    </location>
</feature>
<feature type="transmembrane region" description="Helical" evidence="6">
    <location>
        <begin position="12"/>
        <end position="35"/>
    </location>
</feature>
<feature type="transmembrane region" description="Helical" evidence="6">
    <location>
        <begin position="404"/>
        <end position="425"/>
    </location>
</feature>
<feature type="transmembrane region" description="Helical" evidence="6">
    <location>
        <begin position="194"/>
        <end position="213"/>
    </location>
</feature>
<feature type="transmembrane region" description="Helical" evidence="6">
    <location>
        <begin position="81"/>
        <end position="104"/>
    </location>
</feature>
<accession>A0ABW5BR07</accession>
<dbReference type="InterPro" id="IPR050367">
    <property type="entry name" value="APC_superfamily"/>
</dbReference>
<dbReference type="PIRSF" id="PIRSF006060">
    <property type="entry name" value="AA_transporter"/>
    <property type="match status" value="1"/>
</dbReference>
<evidence type="ECO:0000256" key="2">
    <source>
        <dbReference type="ARBA" id="ARBA00022475"/>
    </source>
</evidence>
<keyword evidence="2" id="KW-1003">Cell membrane</keyword>
<dbReference type="EMBL" id="JBHUIK010000001">
    <property type="protein sequence ID" value="MFD2212563.1"/>
    <property type="molecule type" value="Genomic_DNA"/>
</dbReference>
<name>A0ABW5BR07_9BACI</name>
<reference evidence="8" key="1">
    <citation type="journal article" date="2019" name="Int. J. Syst. Evol. Microbiol.">
        <title>The Global Catalogue of Microorganisms (GCM) 10K type strain sequencing project: providing services to taxonomists for standard genome sequencing and annotation.</title>
        <authorList>
            <consortium name="The Broad Institute Genomics Platform"/>
            <consortium name="The Broad Institute Genome Sequencing Center for Infectious Disease"/>
            <person name="Wu L."/>
            <person name="Ma J."/>
        </authorList>
    </citation>
    <scope>NUCLEOTIDE SEQUENCE [LARGE SCALE GENOMIC DNA]</scope>
    <source>
        <strain evidence="8">CGMCC 1.15474</strain>
    </source>
</reference>
<sequence length="430" mass="45916">MGKYKKNSITLVGAVGLGTGVMISAGIFALLGQVAELSGQWFPLIFIIGSIVTGFSSYSYIKMSQEFPSAGGIGMFLVKAYGKGTIATAASLMMAISMIINQSLVARTFGTYTLQLFEGKQPSWLIPLLGVGLIVFSFVVNISGNTFIQSFTSIASFVKILGLSVLALSGLWIVDFALPSQSSAVNQDAGTLNLIAAVSLTILAFKGFTTITNSGAEITKPRKNIGLAISISIMISLVIYLLLSWAVSSNLSIDEIIKAKDYALAEAARPAFGDYGVWLTVILAIIATITGIIASVFAVSRMLAMLSEMSLIPKAYFGIKQSVQKNTLVLTVVLAIILTVTLDLTRIASMGAILYLIMDMIVHLGVLKHLRHKVGANPIIVTIALVLDGVILSAFIWVKIKSDLFVVVVSGIIVTLLFVVEKVYLNRKSK</sequence>
<feature type="transmembrane region" description="Helical" evidence="6">
    <location>
        <begin position="154"/>
        <end position="174"/>
    </location>
</feature>
<evidence type="ECO:0000313" key="7">
    <source>
        <dbReference type="EMBL" id="MFD2212563.1"/>
    </source>
</evidence>
<comment type="caution">
    <text evidence="7">The sequence shown here is derived from an EMBL/GenBank/DDBJ whole genome shotgun (WGS) entry which is preliminary data.</text>
</comment>
<feature type="transmembrane region" description="Helical" evidence="6">
    <location>
        <begin position="379"/>
        <end position="398"/>
    </location>
</feature>
<evidence type="ECO:0000256" key="4">
    <source>
        <dbReference type="ARBA" id="ARBA00022989"/>
    </source>
</evidence>
<feature type="transmembrane region" description="Helical" evidence="6">
    <location>
        <begin position="225"/>
        <end position="247"/>
    </location>
</feature>
<comment type="subcellular location">
    <subcellularLocation>
        <location evidence="1">Cell membrane</location>
        <topology evidence="1">Multi-pass membrane protein</topology>
    </subcellularLocation>
</comment>
<dbReference type="RefSeq" id="WP_247342203.1">
    <property type="nucleotide sequence ID" value="NZ_CP095550.1"/>
</dbReference>
<evidence type="ECO:0000256" key="6">
    <source>
        <dbReference type="SAM" id="Phobius"/>
    </source>
</evidence>
<evidence type="ECO:0000256" key="1">
    <source>
        <dbReference type="ARBA" id="ARBA00004651"/>
    </source>
</evidence>
<proteinExistence type="predicted"/>
<dbReference type="Pfam" id="PF13520">
    <property type="entry name" value="AA_permease_2"/>
    <property type="match status" value="1"/>
</dbReference>
<dbReference type="Gene3D" id="1.20.1740.10">
    <property type="entry name" value="Amino acid/polyamine transporter I"/>
    <property type="match status" value="1"/>
</dbReference>
<feature type="transmembrane region" description="Helical" evidence="6">
    <location>
        <begin position="124"/>
        <end position="142"/>
    </location>
</feature>
<feature type="transmembrane region" description="Helical" evidence="6">
    <location>
        <begin position="41"/>
        <end position="61"/>
    </location>
</feature>
<keyword evidence="4 6" id="KW-1133">Transmembrane helix</keyword>
<evidence type="ECO:0000256" key="5">
    <source>
        <dbReference type="ARBA" id="ARBA00023136"/>
    </source>
</evidence>
<feature type="transmembrane region" description="Helical" evidence="6">
    <location>
        <begin position="277"/>
        <end position="304"/>
    </location>
</feature>
<dbReference type="Proteomes" id="UP001597318">
    <property type="component" value="Unassembled WGS sequence"/>
</dbReference>
<organism evidence="7 8">
    <name type="scientific">Metabacillus endolithicus</name>
    <dbReference type="NCBI Taxonomy" id="1535204"/>
    <lineage>
        <taxon>Bacteria</taxon>
        <taxon>Bacillati</taxon>
        <taxon>Bacillota</taxon>
        <taxon>Bacilli</taxon>
        <taxon>Bacillales</taxon>
        <taxon>Bacillaceae</taxon>
        <taxon>Metabacillus</taxon>
    </lineage>
</organism>
<protein>
    <submittedName>
        <fullName evidence="7">APC family permease</fullName>
    </submittedName>
</protein>